<comment type="caution">
    <text evidence="2">The sequence shown here is derived from an EMBL/GenBank/DDBJ whole genome shotgun (WGS) entry which is preliminary data.</text>
</comment>
<gene>
    <name evidence="2" type="ORF">AJ79_10134</name>
</gene>
<organism evidence="2 3">
    <name type="scientific">Helicocarpus griseus UAMH5409</name>
    <dbReference type="NCBI Taxonomy" id="1447875"/>
    <lineage>
        <taxon>Eukaryota</taxon>
        <taxon>Fungi</taxon>
        <taxon>Dikarya</taxon>
        <taxon>Ascomycota</taxon>
        <taxon>Pezizomycotina</taxon>
        <taxon>Eurotiomycetes</taxon>
        <taxon>Eurotiomycetidae</taxon>
        <taxon>Onygenales</taxon>
        <taxon>Ajellomycetaceae</taxon>
        <taxon>Helicocarpus</taxon>
    </lineage>
</organism>
<evidence type="ECO:0000256" key="1">
    <source>
        <dbReference type="SAM" id="MobiDB-lite"/>
    </source>
</evidence>
<name>A0A2B7WFH3_9EURO</name>
<accession>A0A2B7WFH3</accession>
<feature type="compositionally biased region" description="Acidic residues" evidence="1">
    <location>
        <begin position="47"/>
        <end position="57"/>
    </location>
</feature>
<evidence type="ECO:0000313" key="2">
    <source>
        <dbReference type="EMBL" id="PGG95297.1"/>
    </source>
</evidence>
<dbReference type="AlphaFoldDB" id="A0A2B7WFH3"/>
<dbReference type="Proteomes" id="UP000223968">
    <property type="component" value="Unassembled WGS sequence"/>
</dbReference>
<dbReference type="EMBL" id="PDNB01000364">
    <property type="protein sequence ID" value="PGG95297.1"/>
    <property type="molecule type" value="Genomic_DNA"/>
</dbReference>
<feature type="region of interest" description="Disordered" evidence="1">
    <location>
        <begin position="1"/>
        <end position="64"/>
    </location>
</feature>
<feature type="compositionally biased region" description="Polar residues" evidence="1">
    <location>
        <begin position="11"/>
        <end position="20"/>
    </location>
</feature>
<sequence>MADQALEPELLTSTEKGTVTNNSDNRVEENDENEEQQSSQEQKANYEEEDEEAEEGFGELASHRESTYISDIDGVITFDRDPTCITTWTAGPIFHERSMMDYHIPEASALCVATQVNGPEPGKKALLRIRLQIPT</sequence>
<proteinExistence type="predicted"/>
<reference evidence="2 3" key="1">
    <citation type="submission" date="2017-10" db="EMBL/GenBank/DDBJ databases">
        <title>Comparative genomics in systemic dimorphic fungi from Ajellomycetaceae.</title>
        <authorList>
            <person name="Munoz J.F."/>
            <person name="Mcewen J.G."/>
            <person name="Clay O.K."/>
            <person name="Cuomo C.A."/>
        </authorList>
    </citation>
    <scope>NUCLEOTIDE SEQUENCE [LARGE SCALE GENOMIC DNA]</scope>
    <source>
        <strain evidence="2 3">UAMH5409</strain>
    </source>
</reference>
<evidence type="ECO:0000313" key="3">
    <source>
        <dbReference type="Proteomes" id="UP000223968"/>
    </source>
</evidence>
<protein>
    <submittedName>
        <fullName evidence="2">Uncharacterized protein</fullName>
    </submittedName>
</protein>
<dbReference type="OrthoDB" id="10627159at2759"/>
<keyword evidence="3" id="KW-1185">Reference proteome</keyword>